<organism evidence="1 2">
    <name type="scientific">Anaerococcus hydrogenalis</name>
    <dbReference type="NCBI Taxonomy" id="33029"/>
    <lineage>
        <taxon>Bacteria</taxon>
        <taxon>Bacillati</taxon>
        <taxon>Bacillota</taxon>
        <taxon>Tissierellia</taxon>
        <taxon>Tissierellales</taxon>
        <taxon>Peptoniphilaceae</taxon>
        <taxon>Anaerococcus</taxon>
    </lineage>
</organism>
<dbReference type="RefSeq" id="WP_004817946.1">
    <property type="nucleotide sequence ID" value="NZ_PNHP01000003.1"/>
</dbReference>
<reference evidence="1 2" key="1">
    <citation type="submission" date="2017-09" db="EMBL/GenBank/DDBJ databases">
        <title>Bacterial strain isolated from the female urinary microbiota.</title>
        <authorList>
            <person name="Thomas-White K."/>
            <person name="Kumar N."/>
            <person name="Forster S."/>
            <person name="Putonti C."/>
            <person name="Lawley T."/>
            <person name="Wolfe A.J."/>
        </authorList>
    </citation>
    <scope>NUCLEOTIDE SEQUENCE [LARGE SCALE GENOMIC DNA]</scope>
    <source>
        <strain evidence="1 2">UMB0204</strain>
    </source>
</reference>
<dbReference type="GeneID" id="84578514"/>
<dbReference type="EMBL" id="PNHP01000003">
    <property type="protein sequence ID" value="PMC81364.1"/>
    <property type="molecule type" value="Genomic_DNA"/>
</dbReference>
<proteinExistence type="predicted"/>
<accession>A0A2N6UII2</accession>
<name>A0A2N6UII2_9FIRM</name>
<comment type="caution">
    <text evidence="1">The sequence shown here is derived from an EMBL/GenBank/DDBJ whole genome shotgun (WGS) entry which is preliminary data.</text>
</comment>
<sequence length="97" mass="11611">MLGLRTQENNKFIKFFKLVQDEASKVNKVFFLDFGECEDIDFMDMEVDSLFGWLIPEEIVDKFKVKFEKEKDLSGWDDYCVWVIPEIKDNKLNIVFE</sequence>
<evidence type="ECO:0000313" key="2">
    <source>
        <dbReference type="Proteomes" id="UP000235658"/>
    </source>
</evidence>
<gene>
    <name evidence="1" type="ORF">CJ192_04885</name>
</gene>
<dbReference type="Proteomes" id="UP000235658">
    <property type="component" value="Unassembled WGS sequence"/>
</dbReference>
<evidence type="ECO:0000313" key="1">
    <source>
        <dbReference type="EMBL" id="PMC81364.1"/>
    </source>
</evidence>
<dbReference type="AlphaFoldDB" id="A0A2N6UII2"/>
<protein>
    <submittedName>
        <fullName evidence="1">Uncharacterized protein</fullName>
    </submittedName>
</protein>